<dbReference type="KEGG" id="stae:HNV11_23705"/>
<dbReference type="Proteomes" id="UP000502756">
    <property type="component" value="Plasmid pTS"/>
</dbReference>
<protein>
    <submittedName>
        <fullName evidence="1">Uncharacterized protein</fullName>
    </submittedName>
</protein>
<reference evidence="1 2" key="1">
    <citation type="submission" date="2020-05" db="EMBL/GenBank/DDBJ databases">
        <title>Genome sequencing of Spirosoma sp. TS118.</title>
        <authorList>
            <person name="Lee J.-H."/>
            <person name="Jeong S."/>
            <person name="Zhao L."/>
            <person name="Jung J.-H."/>
            <person name="Kim M.-K."/>
            <person name="Lim S."/>
        </authorList>
    </citation>
    <scope>NUCLEOTIDE SEQUENCE [LARGE SCALE GENOMIC DNA]</scope>
    <source>
        <strain evidence="1 2">TS118</strain>
        <plasmid evidence="2">pts</plasmid>
    </source>
</reference>
<evidence type="ECO:0000313" key="1">
    <source>
        <dbReference type="EMBL" id="QJW92480.1"/>
    </source>
</evidence>
<keyword evidence="2" id="KW-1185">Reference proteome</keyword>
<proteinExistence type="predicted"/>
<accession>A0A6M5YGL4</accession>
<dbReference type="RefSeq" id="WP_171742308.1">
    <property type="nucleotide sequence ID" value="NZ_CP053436.1"/>
</dbReference>
<evidence type="ECO:0000313" key="2">
    <source>
        <dbReference type="Proteomes" id="UP000502756"/>
    </source>
</evidence>
<dbReference type="AlphaFoldDB" id="A0A6M5YGL4"/>
<geneLocation type="plasmid" evidence="2">
    <name>pts</name>
</geneLocation>
<sequence>MATTRVSANRRYLVLLLSTPVLVAVGPELVKASTTAFTTVFMYITRDNKEKVNPTKRPPAYKEVSELQKKLNPGAMQEDSIVESSRDGYFLTEDITYFDMSNWKPIPDTMKNPKKYSPVYFENFLRVVKTDTIKKIKIYMATSGSGIERLRCSSYNDSLRYAIEPKQKSHKIAYELSIDVSQEPVGQPFVLKICGTFWDSFRGKDDNWAETYTDSDVKHLKKLRLVVTLPPNKKFAAPEYAVTTGNDYKDFVMYRGDGRKLEDRSKNELSWDIEKPSSNKLYKMSWKWQ</sequence>
<dbReference type="EMBL" id="CP053436">
    <property type="protein sequence ID" value="QJW92480.1"/>
    <property type="molecule type" value="Genomic_DNA"/>
</dbReference>
<keyword evidence="1" id="KW-0614">Plasmid</keyword>
<name>A0A6M5YGL4_9BACT</name>
<organism evidence="1 2">
    <name type="scientific">Spirosoma taeanense</name>
    <dbReference type="NCBI Taxonomy" id="2735870"/>
    <lineage>
        <taxon>Bacteria</taxon>
        <taxon>Pseudomonadati</taxon>
        <taxon>Bacteroidota</taxon>
        <taxon>Cytophagia</taxon>
        <taxon>Cytophagales</taxon>
        <taxon>Cytophagaceae</taxon>
        <taxon>Spirosoma</taxon>
    </lineage>
</organism>
<gene>
    <name evidence="1" type="ORF">HNV11_23705</name>
</gene>